<dbReference type="Pfam" id="PF00742">
    <property type="entry name" value="Homoserine_dh"/>
    <property type="match status" value="1"/>
</dbReference>
<dbReference type="EMBL" id="CAJNJA010027469">
    <property type="protein sequence ID" value="CAE7576562.1"/>
    <property type="molecule type" value="Genomic_DNA"/>
</dbReference>
<evidence type="ECO:0000259" key="3">
    <source>
        <dbReference type="Pfam" id="PF00742"/>
    </source>
</evidence>
<feature type="non-terminal residue" evidence="4">
    <location>
        <position position="1"/>
    </location>
</feature>
<dbReference type="Gene3D" id="3.30.360.10">
    <property type="entry name" value="Dihydrodipicolinate Reductase, domain 2"/>
    <property type="match status" value="1"/>
</dbReference>
<dbReference type="InterPro" id="IPR011147">
    <property type="entry name" value="Bifunc_Aspkin/hSer_DH"/>
</dbReference>
<organism evidence="4 5">
    <name type="scientific">Symbiodinium necroappetens</name>
    <dbReference type="NCBI Taxonomy" id="1628268"/>
    <lineage>
        <taxon>Eukaryota</taxon>
        <taxon>Sar</taxon>
        <taxon>Alveolata</taxon>
        <taxon>Dinophyceae</taxon>
        <taxon>Suessiales</taxon>
        <taxon>Symbiodiniaceae</taxon>
        <taxon>Symbiodinium</taxon>
    </lineage>
</organism>
<dbReference type="InterPro" id="IPR001342">
    <property type="entry name" value="HDH_cat"/>
</dbReference>
<dbReference type="Proteomes" id="UP000601435">
    <property type="component" value="Unassembled WGS sequence"/>
</dbReference>
<comment type="caution">
    <text evidence="4">The sequence shown here is derived from an EMBL/GenBank/DDBJ whole genome shotgun (WGS) entry which is preliminary data.</text>
</comment>
<evidence type="ECO:0000313" key="4">
    <source>
        <dbReference type="EMBL" id="CAE7576562.1"/>
    </source>
</evidence>
<feature type="domain" description="Homoserine dehydrogenase catalytic" evidence="3">
    <location>
        <begin position="1"/>
        <end position="121"/>
    </location>
</feature>
<keyword evidence="1" id="KW-0521">NADP</keyword>
<proteinExistence type="predicted"/>
<dbReference type="GO" id="GO:0009067">
    <property type="term" value="P:aspartate family amino acid biosynthetic process"/>
    <property type="evidence" value="ECO:0007669"/>
    <property type="project" value="InterPro"/>
</dbReference>
<keyword evidence="5" id="KW-1185">Reference proteome</keyword>
<dbReference type="PANTHER" id="PTHR43070:SF5">
    <property type="entry name" value="HOMOSERINE DEHYDROGENASE"/>
    <property type="match status" value="1"/>
</dbReference>
<dbReference type="GO" id="GO:0004412">
    <property type="term" value="F:homoserine dehydrogenase activity"/>
    <property type="evidence" value="ECO:0007669"/>
    <property type="project" value="InterPro"/>
</dbReference>
<protein>
    <submittedName>
        <fullName evidence="4">AKHSDH1 protein</fullName>
    </submittedName>
</protein>
<reference evidence="4" key="1">
    <citation type="submission" date="2021-02" db="EMBL/GenBank/DDBJ databases">
        <authorList>
            <person name="Dougan E. K."/>
            <person name="Rhodes N."/>
            <person name="Thang M."/>
            <person name="Chan C."/>
        </authorList>
    </citation>
    <scope>NUCLEOTIDE SEQUENCE</scope>
</reference>
<dbReference type="OrthoDB" id="67851at2759"/>
<sequence>VTILAREIGLKIELDDVPALASPRVVKSLVPEKLQNWEAPDGKKLGDAFVEELTAYDDEPLPKSMMDALLEEAEKAGEVLRFVGSVDVKSGKASVKLGRYPKDHPFASTQFADNICAVSSKPWPESFPELPPFLSPSPLSTGMDSRHGVRTALSLVCIASSWPLISAVNPSTIHHVKSQQSPSDAGQLMLQLNLPKQGSVLICRVPFGHFPGMFWFSYKTKRGFAMLASHSLVGFAGSEN</sequence>
<dbReference type="AlphaFoldDB" id="A0A812UNR4"/>
<gene>
    <name evidence="4" type="primary">AKHSDH1</name>
    <name evidence="4" type="ORF">SNEC2469_LOCUS16808</name>
</gene>
<accession>A0A812UNR4</accession>
<evidence type="ECO:0000256" key="1">
    <source>
        <dbReference type="ARBA" id="ARBA00022857"/>
    </source>
</evidence>
<evidence type="ECO:0000313" key="5">
    <source>
        <dbReference type="Proteomes" id="UP000601435"/>
    </source>
</evidence>
<evidence type="ECO:0000256" key="2">
    <source>
        <dbReference type="ARBA" id="ARBA00023002"/>
    </source>
</evidence>
<name>A0A812UNR4_9DINO</name>
<dbReference type="GO" id="GO:0009090">
    <property type="term" value="P:homoserine biosynthetic process"/>
    <property type="evidence" value="ECO:0007669"/>
    <property type="project" value="TreeGrafter"/>
</dbReference>
<dbReference type="PANTHER" id="PTHR43070">
    <property type="match status" value="1"/>
</dbReference>
<keyword evidence="2" id="KW-0560">Oxidoreductase</keyword>